<gene>
    <name evidence="2" type="ORF">HW532_15610</name>
</gene>
<evidence type="ECO:0000313" key="2">
    <source>
        <dbReference type="EMBL" id="QPC43991.1"/>
    </source>
</evidence>
<reference evidence="2 3" key="1">
    <citation type="submission" date="2020-06" db="EMBL/GenBank/DDBJ databases">
        <title>Genome sequence of 2 isolates from Red Sea Mangroves.</title>
        <authorList>
            <person name="Sefrji F."/>
            <person name="Michoud G."/>
            <person name="Merlino G."/>
            <person name="Daffonchio D."/>
        </authorList>
    </citation>
    <scope>NUCLEOTIDE SEQUENCE [LARGE SCALE GENOMIC DNA]</scope>
    <source>
        <strain evidence="2 3">R1DC25</strain>
    </source>
</reference>
<keyword evidence="3" id="KW-1185">Reference proteome</keyword>
<dbReference type="KEGG" id="kmn:HW532_15610"/>
<evidence type="ECO:0000256" key="1">
    <source>
        <dbReference type="SAM" id="MobiDB-lite"/>
    </source>
</evidence>
<proteinExistence type="predicted"/>
<dbReference type="AlphaFoldDB" id="A0A7S8C5X5"/>
<dbReference type="EMBL" id="CP058214">
    <property type="protein sequence ID" value="QPC43991.1"/>
    <property type="molecule type" value="Genomic_DNA"/>
</dbReference>
<dbReference type="RefSeq" id="WP_213161353.1">
    <property type="nucleotide sequence ID" value="NZ_CP058214.1"/>
</dbReference>
<organism evidence="2 3">
    <name type="scientific">Kaustia mangrovi</name>
    <dbReference type="NCBI Taxonomy" id="2593653"/>
    <lineage>
        <taxon>Bacteria</taxon>
        <taxon>Pseudomonadati</taxon>
        <taxon>Pseudomonadota</taxon>
        <taxon>Alphaproteobacteria</taxon>
        <taxon>Hyphomicrobiales</taxon>
        <taxon>Parvibaculaceae</taxon>
        <taxon>Kaustia</taxon>
    </lineage>
</organism>
<dbReference type="Proteomes" id="UP000593594">
    <property type="component" value="Chromosome"/>
</dbReference>
<protein>
    <submittedName>
        <fullName evidence="2">Uncharacterized protein</fullName>
    </submittedName>
</protein>
<accession>A0A7S8C5X5</accession>
<sequence>MVHPYEDIDHLPKKVKDEIKQGRPTSDDKMVLKIIKRATDELGVCSIDHIIAGMYVEYKMEVGRRYIRQKLYRMKQRGYIKDTERGHYVPTGKEPNGSEDDEP</sequence>
<evidence type="ECO:0000313" key="3">
    <source>
        <dbReference type="Proteomes" id="UP000593594"/>
    </source>
</evidence>
<feature type="region of interest" description="Disordered" evidence="1">
    <location>
        <begin position="83"/>
        <end position="103"/>
    </location>
</feature>
<feature type="region of interest" description="Disordered" evidence="1">
    <location>
        <begin position="1"/>
        <end position="23"/>
    </location>
</feature>
<name>A0A7S8C5X5_9HYPH</name>